<dbReference type="Proteomes" id="UP001268089">
    <property type="component" value="Unassembled WGS sequence"/>
</dbReference>
<comment type="caution">
    <text evidence="1">The sequence shown here is derived from an EMBL/GenBank/DDBJ whole genome shotgun (WGS) entry which is preliminary data.</text>
</comment>
<evidence type="ECO:0000313" key="2">
    <source>
        <dbReference type="Proteomes" id="UP001268089"/>
    </source>
</evidence>
<evidence type="ECO:0000313" key="1">
    <source>
        <dbReference type="EMBL" id="MDR7307807.1"/>
    </source>
</evidence>
<proteinExistence type="predicted"/>
<protein>
    <submittedName>
        <fullName evidence="1">Uncharacterized protein</fullName>
    </submittedName>
</protein>
<dbReference type="EMBL" id="JAVDXO010000007">
    <property type="protein sequence ID" value="MDR7307807.1"/>
    <property type="molecule type" value="Genomic_DNA"/>
</dbReference>
<gene>
    <name evidence="1" type="ORF">J2X15_003111</name>
</gene>
<accession>A0ABU1ZQK2</accession>
<organism evidence="1 2">
    <name type="scientific">Rhodoferax saidenbachensis</name>
    <dbReference type="NCBI Taxonomy" id="1484693"/>
    <lineage>
        <taxon>Bacteria</taxon>
        <taxon>Pseudomonadati</taxon>
        <taxon>Pseudomonadota</taxon>
        <taxon>Betaproteobacteria</taxon>
        <taxon>Burkholderiales</taxon>
        <taxon>Comamonadaceae</taxon>
        <taxon>Rhodoferax</taxon>
    </lineage>
</organism>
<sequence length="42" mass="4859">MRKRTTPSRPFLLPWLAVTLALVQGVGELLALQRTHLPRKRH</sequence>
<reference evidence="1 2" key="1">
    <citation type="submission" date="2023-07" db="EMBL/GenBank/DDBJ databases">
        <title>Sorghum-associated microbial communities from plants grown in Nebraska, USA.</title>
        <authorList>
            <person name="Schachtman D."/>
        </authorList>
    </citation>
    <scope>NUCLEOTIDE SEQUENCE [LARGE SCALE GENOMIC DNA]</scope>
    <source>
        <strain evidence="1 2">BE308</strain>
    </source>
</reference>
<keyword evidence="2" id="KW-1185">Reference proteome</keyword>
<name>A0ABU1ZQK2_9BURK</name>
<dbReference type="RefSeq" id="WP_310344316.1">
    <property type="nucleotide sequence ID" value="NZ_JAVDXO010000007.1"/>
</dbReference>